<keyword evidence="10" id="KW-1133">Transmembrane helix</keyword>
<evidence type="ECO:0000259" key="12">
    <source>
        <dbReference type="Pfam" id="PF22366"/>
    </source>
</evidence>
<dbReference type="PANTHER" id="PTHR43706:SF47">
    <property type="entry name" value="EXTERNAL NADH-UBIQUINONE OXIDOREDUCTASE 1, MITOCHONDRIAL-RELATED"/>
    <property type="match status" value="1"/>
</dbReference>
<proteinExistence type="inferred from homology"/>
<dbReference type="PRINTS" id="PR00368">
    <property type="entry name" value="FADPNR"/>
</dbReference>
<evidence type="ECO:0000256" key="3">
    <source>
        <dbReference type="ARBA" id="ARBA00022630"/>
    </source>
</evidence>
<reference evidence="14" key="1">
    <citation type="submission" date="2015-09" db="EMBL/GenBank/DDBJ databases">
        <authorList>
            <person name="Daims H."/>
        </authorList>
    </citation>
    <scope>NUCLEOTIDE SEQUENCE [LARGE SCALE GENOMIC DNA]</scope>
</reference>
<dbReference type="KEGG" id="nio:NITINOP_2111"/>
<dbReference type="AlphaFoldDB" id="A0A0S4KXA5"/>
<evidence type="ECO:0000259" key="11">
    <source>
        <dbReference type="Pfam" id="PF07992"/>
    </source>
</evidence>
<dbReference type="GO" id="GO:0050136">
    <property type="term" value="F:NADH dehydrogenase (quinone) (non-electrogenic) activity"/>
    <property type="evidence" value="ECO:0007669"/>
    <property type="project" value="UniProtKB-EC"/>
</dbReference>
<comment type="similarity">
    <text evidence="1">Belongs to the NADH dehydrogenase family.</text>
</comment>
<gene>
    <name evidence="13" type="primary">ndh</name>
    <name evidence="13" type="ORF">NITINOP_2111</name>
</gene>
<evidence type="ECO:0000256" key="8">
    <source>
        <dbReference type="ARBA" id="ARBA00047599"/>
    </source>
</evidence>
<protein>
    <recommendedName>
        <fullName evidence="2">NADH:ubiquinone reductase (non-electrogenic)</fullName>
        <ecNumber evidence="2">1.6.5.9</ecNumber>
    </recommendedName>
</protein>
<evidence type="ECO:0000256" key="9">
    <source>
        <dbReference type="SAM" id="MobiDB-lite"/>
    </source>
</evidence>
<feature type="domain" description="FAD/NAD(P)-binding" evidence="11">
    <location>
        <begin position="4"/>
        <end position="320"/>
    </location>
</feature>
<feature type="domain" description="External alternative NADH-ubiquinone oxidoreductase-like C-terminal" evidence="12">
    <location>
        <begin position="344"/>
        <end position="399"/>
    </location>
</feature>
<keyword evidence="4" id="KW-0274">FAD</keyword>
<keyword evidence="5" id="KW-0809">Transit peptide</keyword>
<dbReference type="InterPro" id="IPR023753">
    <property type="entry name" value="FAD/NAD-binding_dom"/>
</dbReference>
<organism evidence="13 14">
    <name type="scientific">Candidatus Nitrospira inopinata</name>
    <dbReference type="NCBI Taxonomy" id="1715989"/>
    <lineage>
        <taxon>Bacteria</taxon>
        <taxon>Pseudomonadati</taxon>
        <taxon>Nitrospirota</taxon>
        <taxon>Nitrospiria</taxon>
        <taxon>Nitrospirales</taxon>
        <taxon>Nitrospiraceae</taxon>
        <taxon>Nitrospira</taxon>
    </lineage>
</organism>
<comment type="catalytic activity">
    <reaction evidence="8">
        <text>a quinone + NADH + H(+) = a quinol + NAD(+)</text>
        <dbReference type="Rhea" id="RHEA:46160"/>
        <dbReference type="ChEBI" id="CHEBI:15378"/>
        <dbReference type="ChEBI" id="CHEBI:24646"/>
        <dbReference type="ChEBI" id="CHEBI:57540"/>
        <dbReference type="ChEBI" id="CHEBI:57945"/>
        <dbReference type="ChEBI" id="CHEBI:132124"/>
        <dbReference type="EC" id="1.6.5.9"/>
    </reaction>
</comment>
<dbReference type="InterPro" id="IPR054585">
    <property type="entry name" value="NDH2-like_C"/>
</dbReference>
<evidence type="ECO:0000313" key="13">
    <source>
        <dbReference type="EMBL" id="CUQ67083.1"/>
    </source>
</evidence>
<dbReference type="EMBL" id="LN885086">
    <property type="protein sequence ID" value="CUQ67083.1"/>
    <property type="molecule type" value="Genomic_DNA"/>
</dbReference>
<feature type="compositionally biased region" description="Polar residues" evidence="9">
    <location>
        <begin position="418"/>
        <end position="433"/>
    </location>
</feature>
<feature type="region of interest" description="Disordered" evidence="9">
    <location>
        <begin position="412"/>
        <end position="452"/>
    </location>
</feature>
<evidence type="ECO:0000256" key="1">
    <source>
        <dbReference type="ARBA" id="ARBA00005272"/>
    </source>
</evidence>
<dbReference type="Gene3D" id="3.50.50.100">
    <property type="match status" value="1"/>
</dbReference>
<evidence type="ECO:0000256" key="10">
    <source>
        <dbReference type="SAM" id="Phobius"/>
    </source>
</evidence>
<dbReference type="PRINTS" id="PR00411">
    <property type="entry name" value="PNDRDTASEI"/>
</dbReference>
<dbReference type="PANTHER" id="PTHR43706">
    <property type="entry name" value="NADH DEHYDROGENASE"/>
    <property type="match status" value="1"/>
</dbReference>
<evidence type="ECO:0000256" key="7">
    <source>
        <dbReference type="ARBA" id="ARBA00023027"/>
    </source>
</evidence>
<evidence type="ECO:0000256" key="2">
    <source>
        <dbReference type="ARBA" id="ARBA00012637"/>
    </source>
</evidence>
<dbReference type="OrthoDB" id="9784880at2"/>
<keyword evidence="6" id="KW-0560">Oxidoreductase</keyword>
<evidence type="ECO:0000313" key="14">
    <source>
        <dbReference type="Proteomes" id="UP000066284"/>
    </source>
</evidence>
<evidence type="ECO:0000256" key="5">
    <source>
        <dbReference type="ARBA" id="ARBA00022946"/>
    </source>
</evidence>
<evidence type="ECO:0000256" key="4">
    <source>
        <dbReference type="ARBA" id="ARBA00022827"/>
    </source>
</evidence>
<dbReference type="RefSeq" id="WP_082633711.1">
    <property type="nucleotide sequence ID" value="NZ_LN885086.1"/>
</dbReference>
<dbReference type="SUPFAM" id="SSF51905">
    <property type="entry name" value="FAD/NAD(P)-binding domain"/>
    <property type="match status" value="1"/>
</dbReference>
<dbReference type="STRING" id="1715989.NITINOP_2111"/>
<accession>A0A0S4KXA5</accession>
<keyword evidence="10" id="KW-0472">Membrane</keyword>
<dbReference type="InterPro" id="IPR045024">
    <property type="entry name" value="NDH-2"/>
</dbReference>
<keyword evidence="3" id="KW-0285">Flavoprotein</keyword>
<dbReference type="Proteomes" id="UP000066284">
    <property type="component" value="Chromosome 1"/>
</dbReference>
<dbReference type="InterPro" id="IPR036188">
    <property type="entry name" value="FAD/NAD-bd_sf"/>
</dbReference>
<dbReference type="Pfam" id="PF22366">
    <property type="entry name" value="NDH2_C"/>
    <property type="match status" value="1"/>
</dbReference>
<dbReference type="Pfam" id="PF07992">
    <property type="entry name" value="Pyr_redox_2"/>
    <property type="match status" value="1"/>
</dbReference>
<feature type="transmembrane region" description="Helical" evidence="10">
    <location>
        <begin position="362"/>
        <end position="384"/>
    </location>
</feature>
<dbReference type="EC" id="1.6.5.9" evidence="2"/>
<evidence type="ECO:0000256" key="6">
    <source>
        <dbReference type="ARBA" id="ARBA00023002"/>
    </source>
</evidence>
<keyword evidence="10" id="KW-0812">Transmembrane</keyword>
<keyword evidence="14" id="KW-1185">Reference proteome</keyword>
<keyword evidence="7" id="KW-0520">NAD</keyword>
<sequence>MTRKQVVIIGGGFGGLTAARSLRQADVILIDRTNHHLFQPLLYQVAAAALPPGDIAWPFRTIFRSRPNIRIVMDEATSIDRSARTVRLRNSPPLSFDCLIVAPGSRHTYFGHQEWESFAPGLKTIADAIRLREKLLRTFEEAEREQAATGRHHPLTFIIVGGGPTGVELAGALAEIGRKAMGPEFPSLKLDDLSILLVEGGPRILPGFAPELSAKAAASLERMGVTVKVNSPVSAIRADGAMIGNEWVPSTNIIWAAGNRASSLVDSLGVPQDPSGRVKVRADLTIPDDPWIFVIGDAAHCVGDNGAPLPGLAPVAMQQGRYVATLIEKNLSPDRRKPFVYKNRGILATIGRARAVAQFGPLHLSGLLAWLIWCFAHIFFLIGFRNRIRVISEWVWFYLTFKPGARLIFDQQDEPRSDSSAGPSMDKTGSSPSKHVPTAPRLHLVKKTANDE</sequence>
<name>A0A0S4KXA5_9BACT</name>